<protein>
    <submittedName>
        <fullName evidence="5">Major facilitator superfamily domain-containing protein</fullName>
    </submittedName>
</protein>
<keyword evidence="6" id="KW-1185">Reference proteome</keyword>
<name>A0A5N6U9T2_ASPAV</name>
<feature type="transmembrane region" description="Helical" evidence="4">
    <location>
        <begin position="318"/>
        <end position="336"/>
    </location>
</feature>
<dbReference type="GO" id="GO:0016020">
    <property type="term" value="C:membrane"/>
    <property type="evidence" value="ECO:0007669"/>
    <property type="project" value="UniProtKB-SubCell"/>
</dbReference>
<keyword evidence="4" id="KW-0472">Membrane</keyword>
<feature type="transmembrane region" description="Helical" evidence="4">
    <location>
        <begin position="96"/>
        <end position="116"/>
    </location>
</feature>
<dbReference type="Gene3D" id="1.20.1250.20">
    <property type="entry name" value="MFS general substrate transporter like domains"/>
    <property type="match status" value="1"/>
</dbReference>
<feature type="transmembrane region" description="Helical" evidence="4">
    <location>
        <begin position="383"/>
        <end position="406"/>
    </location>
</feature>
<feature type="transmembrane region" description="Helical" evidence="4">
    <location>
        <begin position="122"/>
        <end position="146"/>
    </location>
</feature>
<comment type="similarity">
    <text evidence="2">Belongs to the major facilitator superfamily. Monocarboxylate porter (TC 2.A.1.13) family.</text>
</comment>
<feature type="compositionally biased region" description="Pro residues" evidence="3">
    <location>
        <begin position="8"/>
        <end position="21"/>
    </location>
</feature>
<comment type="subcellular location">
    <subcellularLocation>
        <location evidence="1">Membrane</location>
        <topology evidence="1">Multi-pass membrane protein</topology>
    </subcellularLocation>
</comment>
<dbReference type="InterPro" id="IPR011701">
    <property type="entry name" value="MFS"/>
</dbReference>
<accession>A0A5N6U9T2</accession>
<evidence type="ECO:0000256" key="1">
    <source>
        <dbReference type="ARBA" id="ARBA00004141"/>
    </source>
</evidence>
<sequence>MSEKRETPPPTDPLPPPIEPPPDGGLKACTQAVMGHLVCFNTWGYIASFGVFQSYYQTSLGVSSSAISWVGSVQVFLIFFVGTFSGRALDAGYFRLVYYTGVLLQLLGVFMTSLATRYWQLFLAQGICTGLGSGLQFCPVMGLVATYFAKRRVFALAFGLVGGAGGGMLFPGLVKVLLPIVGFGWTLRVLGFVMLATSIPAMVFLQPRLPPRKSGPIVEWSAFQEPAYVLFCVGMFFNFWGLYFAFYYVGAFGRSVGLSYSDSTNLIIVTNGIGVVGRLIPAYLANAYFGPLNTIIPLALGASIMMFCWAAVHSVGGLYAFAVLYGIFSNGVQGLWPSTLSSLTPDLSKTGVRIGMGFTVVSFACLTGPPLGGALIARSHGYIGAQIWGGLTFAMGALVLVAARVSKTGASWKVRM</sequence>
<proteinExistence type="inferred from homology"/>
<feature type="region of interest" description="Disordered" evidence="3">
    <location>
        <begin position="1"/>
        <end position="21"/>
    </location>
</feature>
<gene>
    <name evidence="5" type="ORF">BDV25DRAFT_167741</name>
</gene>
<dbReference type="SUPFAM" id="SSF103473">
    <property type="entry name" value="MFS general substrate transporter"/>
    <property type="match status" value="1"/>
</dbReference>
<evidence type="ECO:0000256" key="4">
    <source>
        <dbReference type="SAM" id="Phobius"/>
    </source>
</evidence>
<dbReference type="Pfam" id="PF07690">
    <property type="entry name" value="MFS_1"/>
    <property type="match status" value="1"/>
</dbReference>
<feature type="transmembrane region" description="Helical" evidence="4">
    <location>
        <begin position="66"/>
        <end position="84"/>
    </location>
</feature>
<dbReference type="EMBL" id="ML742023">
    <property type="protein sequence ID" value="KAE8155350.1"/>
    <property type="molecule type" value="Genomic_DNA"/>
</dbReference>
<keyword evidence="4" id="KW-0812">Transmembrane</keyword>
<dbReference type="PANTHER" id="PTHR11360">
    <property type="entry name" value="MONOCARBOXYLATE TRANSPORTER"/>
    <property type="match status" value="1"/>
</dbReference>
<feature type="transmembrane region" description="Helical" evidence="4">
    <location>
        <begin position="226"/>
        <end position="246"/>
    </location>
</feature>
<evidence type="ECO:0000256" key="3">
    <source>
        <dbReference type="SAM" id="MobiDB-lite"/>
    </source>
</evidence>
<dbReference type="AlphaFoldDB" id="A0A5N6U9T2"/>
<keyword evidence="4" id="KW-1133">Transmembrane helix</keyword>
<feature type="transmembrane region" description="Helical" evidence="4">
    <location>
        <begin position="185"/>
        <end position="205"/>
    </location>
</feature>
<reference evidence="5 6" key="1">
    <citation type="submission" date="2019-04" db="EMBL/GenBank/DDBJ databases">
        <title>Friends and foes A comparative genomics study of 23 Aspergillus species from section Flavi.</title>
        <authorList>
            <consortium name="DOE Joint Genome Institute"/>
            <person name="Kjaerbolling I."/>
            <person name="Vesth T."/>
            <person name="Frisvad J.C."/>
            <person name="Nybo J.L."/>
            <person name="Theobald S."/>
            <person name="Kildgaard S."/>
            <person name="Isbrandt T."/>
            <person name="Kuo A."/>
            <person name="Sato A."/>
            <person name="Lyhne E.K."/>
            <person name="Kogle M.E."/>
            <person name="Wiebenga A."/>
            <person name="Kun R.S."/>
            <person name="Lubbers R.J."/>
            <person name="Makela M.R."/>
            <person name="Barry K."/>
            <person name="Chovatia M."/>
            <person name="Clum A."/>
            <person name="Daum C."/>
            <person name="Haridas S."/>
            <person name="He G."/>
            <person name="LaButti K."/>
            <person name="Lipzen A."/>
            <person name="Mondo S."/>
            <person name="Riley R."/>
            <person name="Salamov A."/>
            <person name="Simmons B.A."/>
            <person name="Magnuson J.K."/>
            <person name="Henrissat B."/>
            <person name="Mortensen U.H."/>
            <person name="Larsen T.O."/>
            <person name="Devries R.P."/>
            <person name="Grigoriev I.V."/>
            <person name="Machida M."/>
            <person name="Baker S.E."/>
            <person name="Andersen M.R."/>
        </authorList>
    </citation>
    <scope>NUCLEOTIDE SEQUENCE [LARGE SCALE GENOMIC DNA]</scope>
    <source>
        <strain evidence="5 6">IBT 18842</strain>
    </source>
</reference>
<feature type="transmembrane region" description="Helical" evidence="4">
    <location>
        <begin position="292"/>
        <end position="312"/>
    </location>
</feature>
<dbReference type="PANTHER" id="PTHR11360:SF130">
    <property type="entry name" value="MAJOR FACILITATOR SUPERFAMILY (MFS) PROFILE DOMAIN-CONTAINING PROTEIN-RELATED"/>
    <property type="match status" value="1"/>
</dbReference>
<evidence type="ECO:0000313" key="5">
    <source>
        <dbReference type="EMBL" id="KAE8155350.1"/>
    </source>
</evidence>
<dbReference type="Proteomes" id="UP000325780">
    <property type="component" value="Unassembled WGS sequence"/>
</dbReference>
<feature type="transmembrane region" description="Helical" evidence="4">
    <location>
        <begin position="357"/>
        <end position="377"/>
    </location>
</feature>
<dbReference type="OrthoDB" id="6499973at2759"/>
<feature type="transmembrane region" description="Helical" evidence="4">
    <location>
        <begin position="153"/>
        <end position="173"/>
    </location>
</feature>
<evidence type="ECO:0000256" key="2">
    <source>
        <dbReference type="ARBA" id="ARBA00006727"/>
    </source>
</evidence>
<organism evidence="5 6">
    <name type="scientific">Aspergillus avenaceus</name>
    <dbReference type="NCBI Taxonomy" id="36643"/>
    <lineage>
        <taxon>Eukaryota</taxon>
        <taxon>Fungi</taxon>
        <taxon>Dikarya</taxon>
        <taxon>Ascomycota</taxon>
        <taxon>Pezizomycotina</taxon>
        <taxon>Eurotiomycetes</taxon>
        <taxon>Eurotiomycetidae</taxon>
        <taxon>Eurotiales</taxon>
        <taxon>Aspergillaceae</taxon>
        <taxon>Aspergillus</taxon>
        <taxon>Aspergillus subgen. Circumdati</taxon>
    </lineage>
</organism>
<dbReference type="InterPro" id="IPR036259">
    <property type="entry name" value="MFS_trans_sf"/>
</dbReference>
<dbReference type="InterPro" id="IPR050327">
    <property type="entry name" value="Proton-linked_MCT"/>
</dbReference>
<evidence type="ECO:0000313" key="6">
    <source>
        <dbReference type="Proteomes" id="UP000325780"/>
    </source>
</evidence>
<dbReference type="GO" id="GO:0022857">
    <property type="term" value="F:transmembrane transporter activity"/>
    <property type="evidence" value="ECO:0007669"/>
    <property type="project" value="InterPro"/>
</dbReference>